<organism evidence="2 3">
    <name type="scientific">Lasiosphaeris hirsuta</name>
    <dbReference type="NCBI Taxonomy" id="260670"/>
    <lineage>
        <taxon>Eukaryota</taxon>
        <taxon>Fungi</taxon>
        <taxon>Dikarya</taxon>
        <taxon>Ascomycota</taxon>
        <taxon>Pezizomycotina</taxon>
        <taxon>Sordariomycetes</taxon>
        <taxon>Sordariomycetidae</taxon>
        <taxon>Sordariales</taxon>
        <taxon>Lasiosphaeriaceae</taxon>
        <taxon>Lasiosphaeris</taxon>
    </lineage>
</organism>
<dbReference type="InterPro" id="IPR010730">
    <property type="entry name" value="HET"/>
</dbReference>
<dbReference type="EMBL" id="JAUKUA010000004">
    <property type="protein sequence ID" value="KAK0716084.1"/>
    <property type="molecule type" value="Genomic_DNA"/>
</dbReference>
<keyword evidence="3" id="KW-1185">Reference proteome</keyword>
<dbReference type="PANTHER" id="PTHR33112">
    <property type="entry name" value="DOMAIN PROTEIN, PUTATIVE-RELATED"/>
    <property type="match status" value="1"/>
</dbReference>
<dbReference type="AlphaFoldDB" id="A0AA40AHS2"/>
<reference evidence="2" key="1">
    <citation type="submission" date="2023-06" db="EMBL/GenBank/DDBJ databases">
        <title>Genome-scale phylogeny and comparative genomics of the fungal order Sordariales.</title>
        <authorList>
            <consortium name="Lawrence Berkeley National Laboratory"/>
            <person name="Hensen N."/>
            <person name="Bonometti L."/>
            <person name="Westerberg I."/>
            <person name="Brannstrom I.O."/>
            <person name="Guillou S."/>
            <person name="Cros-Aarteil S."/>
            <person name="Calhoun S."/>
            <person name="Haridas S."/>
            <person name="Kuo A."/>
            <person name="Mondo S."/>
            <person name="Pangilinan J."/>
            <person name="Riley R."/>
            <person name="Labutti K."/>
            <person name="Andreopoulos B."/>
            <person name="Lipzen A."/>
            <person name="Chen C."/>
            <person name="Yanf M."/>
            <person name="Daum C."/>
            <person name="Ng V."/>
            <person name="Clum A."/>
            <person name="Steindorff A."/>
            <person name="Ohm R."/>
            <person name="Martin F."/>
            <person name="Silar P."/>
            <person name="Natvig D."/>
            <person name="Lalanne C."/>
            <person name="Gautier V."/>
            <person name="Ament-Velasquez S.L."/>
            <person name="Kruys A."/>
            <person name="Hutchinson M.I."/>
            <person name="Powell A.J."/>
            <person name="Barry K."/>
            <person name="Miller A.N."/>
            <person name="Grigoriev I.V."/>
            <person name="Debuchy R."/>
            <person name="Gladieux P."/>
            <person name="Thoren M.H."/>
            <person name="Johannesson H."/>
        </authorList>
    </citation>
    <scope>NUCLEOTIDE SEQUENCE</scope>
    <source>
        <strain evidence="2">SMH4607-1</strain>
    </source>
</reference>
<dbReference type="PANTHER" id="PTHR33112:SF16">
    <property type="entry name" value="HETEROKARYON INCOMPATIBILITY DOMAIN-CONTAINING PROTEIN"/>
    <property type="match status" value="1"/>
</dbReference>
<sequence length="682" mass="76613">MGADAKAWEQCPHCKELFGGVYDKRVKLSDIVASASGCTRCWAVCQILQRVTDANNVSTTLVGSIWHDNTLEIGVIGPEDTFETAPGYKIYLVPHHVEEKRARSDPTLGIPIATDLAHENYRPIRGPPEERLALAKSWLSECVASHDTCNADVEEYNLPRRLLDISDDNLIRLIHTEHHLPPVSAYIALSYCWGQDGGNLCTYRSNLDQHMAGIPIPSLPPTIRDVIFACKQLGQPYLWVDALCILQDDLDDKMTQIPQMADIYSGSLLTISAAGSSSVLEGCPLASVELQPVQPHVFELEYPLETGGSSSDKPGRRVTAVIERMEHERCRILPGHWARETFDQDPRDLLNAIEERAWTYQERFLAKRTLFIGKGEMSWICASEVQCECRKNGPQIKTEEGDRVFTHRYNISQVSVKKLFGNLEMDKTYSFLWTDIVAAYSARSLTQFSDRVAALEGISVAFRRRWPDIFKDDEYVFGCWKPFLAHLLIWETSGQPVSARIDQDFFPSWAWPSCGRPVRFTSWVWYGVNPKSWVQVLDLEVKQADGRGGFGHGKGTLTLRAPLIPVRQEVVRYDDDTEGILLTPIDTDLPFLTGGPTSDDPSKALDADKTVTHVVLLASYPFKPLKKSRPLSCALLCVAPVIGRDGEFRRVGMMTTPRAKTGFWGFHFQRLVSAHVTDFKLV</sequence>
<evidence type="ECO:0000313" key="3">
    <source>
        <dbReference type="Proteomes" id="UP001172102"/>
    </source>
</evidence>
<dbReference type="Pfam" id="PF06985">
    <property type="entry name" value="HET"/>
    <property type="match status" value="1"/>
</dbReference>
<protein>
    <submittedName>
        <fullName evidence="2">Heterokaryon incompatibility protein-domain-containing protein</fullName>
    </submittedName>
</protein>
<evidence type="ECO:0000259" key="1">
    <source>
        <dbReference type="Pfam" id="PF06985"/>
    </source>
</evidence>
<comment type="caution">
    <text evidence="2">The sequence shown here is derived from an EMBL/GenBank/DDBJ whole genome shotgun (WGS) entry which is preliminary data.</text>
</comment>
<gene>
    <name evidence="2" type="ORF">B0H67DRAFT_582364</name>
</gene>
<evidence type="ECO:0000313" key="2">
    <source>
        <dbReference type="EMBL" id="KAK0716084.1"/>
    </source>
</evidence>
<accession>A0AA40AHS2</accession>
<feature type="domain" description="Heterokaryon incompatibility" evidence="1">
    <location>
        <begin position="186"/>
        <end position="362"/>
    </location>
</feature>
<name>A0AA40AHS2_9PEZI</name>
<dbReference type="Proteomes" id="UP001172102">
    <property type="component" value="Unassembled WGS sequence"/>
</dbReference>
<proteinExistence type="predicted"/>